<evidence type="ECO:0000256" key="5">
    <source>
        <dbReference type="SAM" id="MobiDB-lite"/>
    </source>
</evidence>
<keyword evidence="8" id="KW-1185">Reference proteome</keyword>
<evidence type="ECO:0000256" key="3">
    <source>
        <dbReference type="ARBA" id="ARBA00022833"/>
    </source>
</evidence>
<feature type="domain" description="SWIM-type" evidence="6">
    <location>
        <begin position="385"/>
        <end position="421"/>
    </location>
</feature>
<feature type="region of interest" description="Disordered" evidence="5">
    <location>
        <begin position="555"/>
        <end position="601"/>
    </location>
</feature>
<dbReference type="PROSITE" id="PS50966">
    <property type="entry name" value="ZF_SWIM"/>
    <property type="match status" value="1"/>
</dbReference>
<dbReference type="InterPro" id="IPR006564">
    <property type="entry name" value="Znf_PMZ"/>
</dbReference>
<accession>A0ABR0WL44</accession>
<dbReference type="InterPro" id="IPR004330">
    <property type="entry name" value="FAR1_DNA_bnd_dom"/>
</dbReference>
<keyword evidence="3" id="KW-0862">Zinc</keyword>
<dbReference type="EMBL" id="JABTTQ020000010">
    <property type="protein sequence ID" value="KAK6147596.1"/>
    <property type="molecule type" value="Genomic_DNA"/>
</dbReference>
<proteinExistence type="predicted"/>
<keyword evidence="2 4" id="KW-0863">Zinc-finger</keyword>
<evidence type="ECO:0000259" key="6">
    <source>
        <dbReference type="PROSITE" id="PS50966"/>
    </source>
</evidence>
<evidence type="ECO:0000256" key="1">
    <source>
        <dbReference type="ARBA" id="ARBA00022723"/>
    </source>
</evidence>
<evidence type="ECO:0000256" key="2">
    <source>
        <dbReference type="ARBA" id="ARBA00022771"/>
    </source>
</evidence>
<dbReference type="PANTHER" id="PTHR47718:SF17">
    <property type="entry name" value="PROTEIN FAR1-RELATED SEQUENCE 5-LIKE"/>
    <property type="match status" value="1"/>
</dbReference>
<sequence>MNEGISLGANACCESVPYTTEPPMPEHIEVHNEDIVDEFERRLAVGQRVKNPEDAYLLYCEYGCMKGFSVRKGKQAYFHDNSGELYMKEFDCSCNGTKDEKRNTKYKQAIYLKMETRTGCTARLRIGRKKNEEWRVIIFDIEHNHDMVAADQRYMLRSARNISYAKGDTLKALVDAGFSIANAYSYMQQESHGRENIGFLKKDALNNNTLFKNMFHKCMEFCESEEEFEEVWSKMIADYSLYDHSWLKNMYKLRHKWSTAFSKKRFSAGLKATSRSEGTNSTLKDGGKKTHTLFECVLRFEKVQNKWRQDEKENDFKCRHGMPTLAVKMNCLLRDAAVVYTHTIYNMFQSELINSLGIDFDGQPTHCGNLFEFKVRSQGNSNRVRKVEFDSDSHEIRCTCQYFESVGILCKHALLVFKQMNVHKIPTRYIKMRWTKNIRNRVSPGEEYLNASDHESQTVFVNQTMRFCYDLTMRSKVHIQARNLVRNELQSVLSNLNALIDALSMDDTTTCSDDMGLTGFTVKKLDVVDKNNIMDDEHVCNPLYVKSRGVNNVRFPSHWDSKSKRGKENIKSSKRTTKSTKKKVRSSQPSQPSQESSIVLSSQGATGIEPLQYAIVHQSQEIPIGSQSSGHLPYWLYHKPSSTMNVSLQSLDNSPQAFF</sequence>
<evidence type="ECO:0000313" key="7">
    <source>
        <dbReference type="EMBL" id="KAK6147596.1"/>
    </source>
</evidence>
<reference evidence="7 8" key="1">
    <citation type="journal article" date="2021" name="Comput. Struct. Biotechnol. J.">
        <title>De novo genome assembly of the potent medicinal plant Rehmannia glutinosa using nanopore technology.</title>
        <authorList>
            <person name="Ma L."/>
            <person name="Dong C."/>
            <person name="Song C."/>
            <person name="Wang X."/>
            <person name="Zheng X."/>
            <person name="Niu Y."/>
            <person name="Chen S."/>
            <person name="Feng W."/>
        </authorList>
    </citation>
    <scope>NUCLEOTIDE SEQUENCE [LARGE SCALE GENOMIC DNA]</scope>
    <source>
        <strain evidence="7">DH-2019</strain>
    </source>
</reference>
<gene>
    <name evidence="7" type="ORF">DH2020_018508</name>
</gene>
<dbReference type="InterPro" id="IPR007527">
    <property type="entry name" value="Znf_SWIM"/>
</dbReference>
<dbReference type="PANTHER" id="PTHR47718">
    <property type="entry name" value="OS01G0519700 PROTEIN"/>
    <property type="match status" value="1"/>
</dbReference>
<comment type="caution">
    <text evidence="7">The sequence shown here is derived from an EMBL/GenBank/DDBJ whole genome shotgun (WGS) entry which is preliminary data.</text>
</comment>
<dbReference type="Pfam" id="PF04434">
    <property type="entry name" value="SWIM"/>
    <property type="match status" value="1"/>
</dbReference>
<organism evidence="7 8">
    <name type="scientific">Rehmannia glutinosa</name>
    <name type="common">Chinese foxglove</name>
    <dbReference type="NCBI Taxonomy" id="99300"/>
    <lineage>
        <taxon>Eukaryota</taxon>
        <taxon>Viridiplantae</taxon>
        <taxon>Streptophyta</taxon>
        <taxon>Embryophyta</taxon>
        <taxon>Tracheophyta</taxon>
        <taxon>Spermatophyta</taxon>
        <taxon>Magnoliopsida</taxon>
        <taxon>eudicotyledons</taxon>
        <taxon>Gunneridae</taxon>
        <taxon>Pentapetalae</taxon>
        <taxon>asterids</taxon>
        <taxon>lamiids</taxon>
        <taxon>Lamiales</taxon>
        <taxon>Orobanchaceae</taxon>
        <taxon>Rehmannieae</taxon>
        <taxon>Rehmannia</taxon>
    </lineage>
</organism>
<name>A0ABR0WL44_REHGL</name>
<evidence type="ECO:0000256" key="4">
    <source>
        <dbReference type="PROSITE-ProRule" id="PRU00325"/>
    </source>
</evidence>
<feature type="compositionally biased region" description="Low complexity" evidence="5">
    <location>
        <begin position="586"/>
        <end position="597"/>
    </location>
</feature>
<protein>
    <recommendedName>
        <fullName evidence="6">SWIM-type domain-containing protein</fullName>
    </recommendedName>
</protein>
<feature type="compositionally biased region" description="Basic and acidic residues" evidence="5">
    <location>
        <begin position="557"/>
        <end position="571"/>
    </location>
</feature>
<keyword evidence="1" id="KW-0479">Metal-binding</keyword>
<dbReference type="Proteomes" id="UP001318860">
    <property type="component" value="Unassembled WGS sequence"/>
</dbReference>
<evidence type="ECO:0000313" key="8">
    <source>
        <dbReference type="Proteomes" id="UP001318860"/>
    </source>
</evidence>
<feature type="compositionally biased region" description="Basic residues" evidence="5">
    <location>
        <begin position="572"/>
        <end position="585"/>
    </location>
</feature>
<dbReference type="SMART" id="SM00575">
    <property type="entry name" value="ZnF_PMZ"/>
    <property type="match status" value="1"/>
</dbReference>
<dbReference type="Pfam" id="PF03101">
    <property type="entry name" value="FAR1"/>
    <property type="match status" value="1"/>
</dbReference>